<reference evidence="4 5" key="1">
    <citation type="journal article" date="2018" name="IMA Fungus">
        <title>IMA Genome-F 9: Draft genome sequence of Annulohypoxylon stygium, Aspergillus mulundensis, Berkeleyomyces basicola (syn. Thielaviopsis basicola), Ceratocystis smalleyi, two Cercospora beticola strains, Coleophoma cylindrospora, Fusarium fracticaudum, Phialophora cf. hyalina, and Morchella septimelata.</title>
        <authorList>
            <person name="Wingfield B.D."/>
            <person name="Bills G.F."/>
            <person name="Dong Y."/>
            <person name="Huang W."/>
            <person name="Nel W.J."/>
            <person name="Swalarsk-Parry B.S."/>
            <person name="Vaghefi N."/>
            <person name="Wilken P.M."/>
            <person name="An Z."/>
            <person name="de Beer Z.W."/>
            <person name="De Vos L."/>
            <person name="Chen L."/>
            <person name="Duong T.A."/>
            <person name="Gao Y."/>
            <person name="Hammerbacher A."/>
            <person name="Kikkert J.R."/>
            <person name="Li Y."/>
            <person name="Li H."/>
            <person name="Li K."/>
            <person name="Li Q."/>
            <person name="Liu X."/>
            <person name="Ma X."/>
            <person name="Naidoo K."/>
            <person name="Pethybridge S.J."/>
            <person name="Sun J."/>
            <person name="Steenkamp E.T."/>
            <person name="van der Nest M.A."/>
            <person name="van Wyk S."/>
            <person name="Wingfield M.J."/>
            <person name="Xiong C."/>
            <person name="Yue Q."/>
            <person name="Zhang X."/>
        </authorList>
    </citation>
    <scope>NUCLEOTIDE SEQUENCE [LARGE SCALE GENOMIC DNA]</scope>
    <source>
        <strain evidence="4 5">BP6252</strain>
    </source>
</reference>
<evidence type="ECO:0000313" key="4">
    <source>
        <dbReference type="EMBL" id="RDW63553.1"/>
    </source>
</evidence>
<dbReference type="STRING" id="1849047.A0A3D8QP04"/>
<protein>
    <recommendedName>
        <fullName evidence="3">Isochorismatase-like domain-containing protein</fullName>
    </recommendedName>
</protein>
<dbReference type="Pfam" id="PF00857">
    <property type="entry name" value="Isochorismatase"/>
    <property type="match status" value="1"/>
</dbReference>
<name>A0A3D8QP04_9HELO</name>
<sequence length="212" mass="22983">MSLLAEKTALIVVDVQSAFLHPTYWGPSRSNPAFESNATSIIKSYRLLISGDASSSPHKIIHVAHASLSTSSPLHRSSPGFKFQKFAEPQGDELVIEKSVNSAFIGTNLEEVLRDHFKGSKGTMFLLGLTTDHCVSTTTRMASNLKVCDGLDGENGEVVFIEDATAAWKKSNDGFDAELVHAVNAESLQEFASVRKTAEVLESWKGLLESKA</sequence>
<dbReference type="InterPro" id="IPR050272">
    <property type="entry name" value="Isochorismatase-like_hydrls"/>
</dbReference>
<evidence type="ECO:0000259" key="3">
    <source>
        <dbReference type="Pfam" id="PF00857"/>
    </source>
</evidence>
<evidence type="ECO:0000313" key="5">
    <source>
        <dbReference type="Proteomes" id="UP000256645"/>
    </source>
</evidence>
<dbReference type="OrthoDB" id="245563at2759"/>
<dbReference type="PANTHER" id="PTHR43540">
    <property type="entry name" value="PEROXYUREIDOACRYLATE/UREIDOACRYLATE AMIDOHYDROLASE-RELATED"/>
    <property type="match status" value="1"/>
</dbReference>
<dbReference type="AlphaFoldDB" id="A0A3D8QP04"/>
<evidence type="ECO:0000256" key="2">
    <source>
        <dbReference type="ARBA" id="ARBA00022801"/>
    </source>
</evidence>
<dbReference type="GO" id="GO:0016787">
    <property type="term" value="F:hydrolase activity"/>
    <property type="evidence" value="ECO:0007669"/>
    <property type="project" value="UniProtKB-KW"/>
</dbReference>
<dbReference type="EMBL" id="PDLM01000013">
    <property type="protein sequence ID" value="RDW63553.1"/>
    <property type="molecule type" value="Genomic_DNA"/>
</dbReference>
<keyword evidence="5" id="KW-1185">Reference proteome</keyword>
<evidence type="ECO:0000256" key="1">
    <source>
        <dbReference type="ARBA" id="ARBA00006336"/>
    </source>
</evidence>
<accession>A0A3D8QP04</accession>
<dbReference type="InterPro" id="IPR000868">
    <property type="entry name" value="Isochorismatase-like_dom"/>
</dbReference>
<dbReference type="SUPFAM" id="SSF52499">
    <property type="entry name" value="Isochorismatase-like hydrolases"/>
    <property type="match status" value="1"/>
</dbReference>
<comment type="similarity">
    <text evidence="1">Belongs to the isochorismatase family.</text>
</comment>
<comment type="caution">
    <text evidence="4">The sequence shown here is derived from an EMBL/GenBank/DDBJ whole genome shotgun (WGS) entry which is preliminary data.</text>
</comment>
<dbReference type="PANTHER" id="PTHR43540:SF1">
    <property type="entry name" value="ISOCHORISMATASE HYDROLASE"/>
    <property type="match status" value="1"/>
</dbReference>
<dbReference type="Gene3D" id="3.40.50.850">
    <property type="entry name" value="Isochorismatase-like"/>
    <property type="match status" value="1"/>
</dbReference>
<feature type="domain" description="Isochorismatase-like" evidence="3">
    <location>
        <begin position="8"/>
        <end position="172"/>
    </location>
</feature>
<organism evidence="4 5">
    <name type="scientific">Coleophoma cylindrospora</name>
    <dbReference type="NCBI Taxonomy" id="1849047"/>
    <lineage>
        <taxon>Eukaryota</taxon>
        <taxon>Fungi</taxon>
        <taxon>Dikarya</taxon>
        <taxon>Ascomycota</taxon>
        <taxon>Pezizomycotina</taxon>
        <taxon>Leotiomycetes</taxon>
        <taxon>Helotiales</taxon>
        <taxon>Dermateaceae</taxon>
        <taxon>Coleophoma</taxon>
    </lineage>
</organism>
<dbReference type="InterPro" id="IPR036380">
    <property type="entry name" value="Isochorismatase-like_sf"/>
</dbReference>
<proteinExistence type="inferred from homology"/>
<keyword evidence="2" id="KW-0378">Hydrolase</keyword>
<gene>
    <name evidence="4" type="ORF">BP6252_11098</name>
</gene>
<dbReference type="Proteomes" id="UP000256645">
    <property type="component" value="Unassembled WGS sequence"/>
</dbReference>